<dbReference type="Proteomes" id="UP000186817">
    <property type="component" value="Unassembled WGS sequence"/>
</dbReference>
<accession>A0A1Q9EQV6</accession>
<gene>
    <name evidence="1" type="ORF">AK812_SmicGene6548</name>
</gene>
<name>A0A1Q9EQV6_SYMMI</name>
<dbReference type="OrthoDB" id="10260455at2759"/>
<dbReference type="EMBL" id="LSRX01000090">
    <property type="protein sequence ID" value="OLQ09802.1"/>
    <property type="molecule type" value="Genomic_DNA"/>
</dbReference>
<reference evidence="1 2" key="1">
    <citation type="submission" date="2016-02" db="EMBL/GenBank/DDBJ databases">
        <title>Genome analysis of coral dinoflagellate symbionts highlights evolutionary adaptations to a symbiotic lifestyle.</title>
        <authorList>
            <person name="Aranda M."/>
            <person name="Li Y."/>
            <person name="Liew Y.J."/>
            <person name="Baumgarten S."/>
            <person name="Simakov O."/>
            <person name="Wilson M."/>
            <person name="Piel J."/>
            <person name="Ashoor H."/>
            <person name="Bougouffa S."/>
            <person name="Bajic V.B."/>
            <person name="Ryu T."/>
            <person name="Ravasi T."/>
            <person name="Bayer T."/>
            <person name="Micklem G."/>
            <person name="Kim H."/>
            <person name="Bhak J."/>
            <person name="Lajeunesse T.C."/>
            <person name="Voolstra C.R."/>
        </authorList>
    </citation>
    <scope>NUCLEOTIDE SEQUENCE [LARGE SCALE GENOMIC DNA]</scope>
    <source>
        <strain evidence="1 2">CCMP2467</strain>
    </source>
</reference>
<dbReference type="CDD" id="cd22961">
    <property type="entry name" value="DD_TEX55-like"/>
    <property type="match status" value="1"/>
</dbReference>
<dbReference type="AlphaFoldDB" id="A0A1Q9EQV6"/>
<dbReference type="InterPro" id="IPR039879">
    <property type="entry name" value="EFC10"/>
</dbReference>
<dbReference type="OMA" id="TMFDMWD"/>
<comment type="caution">
    <text evidence="1">The sequence shown here is derived from an EMBL/GenBank/DDBJ whole genome shotgun (WGS) entry which is preliminary data.</text>
</comment>
<dbReference type="PANTHER" id="PTHR21847">
    <property type="entry name" value="EF-HAND CALCIUM-BINDING DOMAIN-CONTAINING PROTEIN 10"/>
    <property type="match status" value="1"/>
</dbReference>
<keyword evidence="2" id="KW-1185">Reference proteome</keyword>
<sequence>MEDDSHYVNLQQAREYLEKNSIPKLLESLLARAVLERPPDLRNFLIESLRDLKAQRESPSMELFTVEDIETMFDMWDYDKVGMIAASKVMETLKALNCSDLSEEELRSRPWSQLSEVDKTSFVKYVRHELETRTAKMLK</sequence>
<proteinExistence type="predicted"/>
<organism evidence="1 2">
    <name type="scientific">Symbiodinium microadriaticum</name>
    <name type="common">Dinoflagellate</name>
    <name type="synonym">Zooxanthella microadriatica</name>
    <dbReference type="NCBI Taxonomy" id="2951"/>
    <lineage>
        <taxon>Eukaryota</taxon>
        <taxon>Sar</taxon>
        <taxon>Alveolata</taxon>
        <taxon>Dinophyceae</taxon>
        <taxon>Suessiales</taxon>
        <taxon>Symbiodiniaceae</taxon>
        <taxon>Symbiodinium</taxon>
    </lineage>
</organism>
<protein>
    <submittedName>
        <fullName evidence="1">Uncharacterized protein</fullName>
    </submittedName>
</protein>
<dbReference type="SUPFAM" id="SSF47391">
    <property type="entry name" value="Dimerization-anchoring domain of cAMP-dependent PK regulatory subunit"/>
    <property type="match status" value="1"/>
</dbReference>
<evidence type="ECO:0000313" key="1">
    <source>
        <dbReference type="EMBL" id="OLQ09802.1"/>
    </source>
</evidence>
<dbReference type="PANTHER" id="PTHR21847:SF1">
    <property type="entry name" value="EF-HAND CALCIUM-BINDING DOMAIN-CONTAINING PROTEIN 10"/>
    <property type="match status" value="1"/>
</dbReference>
<evidence type="ECO:0000313" key="2">
    <source>
        <dbReference type="Proteomes" id="UP000186817"/>
    </source>
</evidence>